<reference evidence="3" key="1">
    <citation type="submission" date="2020-05" db="UniProtKB">
        <authorList>
            <consortium name="EnsemblMetazoa"/>
        </authorList>
    </citation>
    <scope>IDENTIFICATION</scope>
    <source>
        <strain evidence="3">USDA</strain>
    </source>
</reference>
<dbReference type="AlphaFoldDB" id="A0A1I8NS64"/>
<evidence type="ECO:0000256" key="1">
    <source>
        <dbReference type="SAM" id="Coils"/>
    </source>
</evidence>
<organism evidence="3 4">
    <name type="scientific">Stomoxys calcitrans</name>
    <name type="common">Stable fly</name>
    <name type="synonym">Conops calcitrans</name>
    <dbReference type="NCBI Taxonomy" id="35570"/>
    <lineage>
        <taxon>Eukaryota</taxon>
        <taxon>Metazoa</taxon>
        <taxon>Ecdysozoa</taxon>
        <taxon>Arthropoda</taxon>
        <taxon>Hexapoda</taxon>
        <taxon>Insecta</taxon>
        <taxon>Pterygota</taxon>
        <taxon>Neoptera</taxon>
        <taxon>Endopterygota</taxon>
        <taxon>Diptera</taxon>
        <taxon>Brachycera</taxon>
        <taxon>Muscomorpha</taxon>
        <taxon>Muscoidea</taxon>
        <taxon>Muscidae</taxon>
        <taxon>Stomoxys</taxon>
    </lineage>
</organism>
<feature type="coiled-coil region" evidence="1">
    <location>
        <begin position="177"/>
        <end position="204"/>
    </location>
</feature>
<accession>A0A1I8NS64</accession>
<sequence length="588" mass="69687">MKSPQATDILAPRPVHPRAMRNHGLLSANFVYQHMVIDERWTTASLINEFQGMTKLLNTRLIFKNLEHRAHRKVLLKSVRHLRLQCRNGRTKLKNIHSGDNVKEMRNVLINHKDLQRLYQNMPIPMVVDDIDQRSFILRKEKDRLMHRFERLTTEYELKLLQRAQIELRIKYQNEFVLDEELQMRELRKNIQNSNTRLSAIKAVNTAYAKILEILNHDAVYYEPILHSLCGDIEDQGSFIKHILYLGTPAIAKFEQLSLEYRKMQDLFRKQTQIKLQNISSYKKSSPHPDQSKVAKAQQFVINMSKHYARETKSMLVLKNELESIETVINQIKIVTLCSHARDIFPRFRSQTQDNLQLMKENEISHLHNDFLTFKEQVASQQQSILMNNYYEEEERRILRITELKENIKAEDERKEHIILHMKNRAAVFVILRFNLWNISDILRHVGRPHRIYTIEYPTPYLKLPLLKYEMLTMYSVPPELFEQDIKTILQNVERKLKTLMNAYEKFLPDPKSNRSLDPVTFGKLYEEYHEKFLVSMELEDHQEGAQAGAEEEKELAEDAKFDHNVPNRKQLKALSARLVEELSKKEE</sequence>
<feature type="region of interest" description="Disordered" evidence="2">
    <location>
        <begin position="541"/>
        <end position="569"/>
    </location>
</feature>
<evidence type="ECO:0000256" key="2">
    <source>
        <dbReference type="SAM" id="MobiDB-lite"/>
    </source>
</evidence>
<gene>
    <name evidence="3" type="primary">106088145</name>
</gene>
<evidence type="ECO:0000313" key="3">
    <source>
        <dbReference type="EnsemblMetazoa" id="SCAU001573-PA"/>
    </source>
</evidence>
<dbReference type="EnsemblMetazoa" id="SCAU001573-RA">
    <property type="protein sequence ID" value="SCAU001573-PA"/>
    <property type="gene ID" value="SCAU001573"/>
</dbReference>
<keyword evidence="1" id="KW-0175">Coiled coil</keyword>
<proteinExistence type="predicted"/>
<keyword evidence="4" id="KW-1185">Reference proteome</keyword>
<name>A0A1I8NS64_STOCA</name>
<evidence type="ECO:0000313" key="4">
    <source>
        <dbReference type="Proteomes" id="UP000095300"/>
    </source>
</evidence>
<dbReference type="KEGG" id="scac:106088145"/>
<dbReference type="Proteomes" id="UP000095300">
    <property type="component" value="Unassembled WGS sequence"/>
</dbReference>
<dbReference type="VEuPathDB" id="VectorBase:SCAU001573"/>
<feature type="compositionally biased region" description="Basic and acidic residues" evidence="2">
    <location>
        <begin position="557"/>
        <end position="566"/>
    </location>
</feature>
<dbReference type="OrthoDB" id="7447178at2759"/>
<protein>
    <submittedName>
        <fullName evidence="3">Uncharacterized protein</fullName>
    </submittedName>
</protein>